<gene>
    <name evidence="2" type="ORF">PF002_g33381</name>
</gene>
<sequence>MADLFQRIIANIRANERLPNDVTPVPKARHLSHSKPHLFGSAVAPTVSGGDGALQAATRQQQSPRNGRWGQGAVAGSSRPRRGSNRQWERAAGTRRGRWEFQAATQQQQAVGKGGGDAARSRGATRQQQAVGTGGGDAARLRGATRQQEAVGTGGGDAARSRGELHKRCGGRR</sequence>
<protein>
    <submittedName>
        <fullName evidence="2">Uncharacterized protein</fullName>
    </submittedName>
</protein>
<organism evidence="2 3">
    <name type="scientific">Phytophthora fragariae</name>
    <dbReference type="NCBI Taxonomy" id="53985"/>
    <lineage>
        <taxon>Eukaryota</taxon>
        <taxon>Sar</taxon>
        <taxon>Stramenopiles</taxon>
        <taxon>Oomycota</taxon>
        <taxon>Peronosporomycetes</taxon>
        <taxon>Peronosporales</taxon>
        <taxon>Peronosporaceae</taxon>
        <taxon>Phytophthora</taxon>
    </lineage>
</organism>
<dbReference type="AlphaFoldDB" id="A0A6A3UZU8"/>
<proteinExistence type="predicted"/>
<name>A0A6A3UZU8_9STRA</name>
<evidence type="ECO:0000256" key="1">
    <source>
        <dbReference type="SAM" id="MobiDB-lite"/>
    </source>
</evidence>
<feature type="region of interest" description="Disordered" evidence="1">
    <location>
        <begin position="39"/>
        <end position="173"/>
    </location>
</feature>
<reference evidence="2 3" key="1">
    <citation type="submission" date="2018-08" db="EMBL/GenBank/DDBJ databases">
        <title>Genomic investigation of the strawberry pathogen Phytophthora fragariae indicates pathogenicity is determined by transcriptional variation in three key races.</title>
        <authorList>
            <person name="Adams T.M."/>
            <person name="Armitage A.D."/>
            <person name="Sobczyk M.K."/>
            <person name="Bates H.J."/>
            <person name="Dunwell J.M."/>
            <person name="Nellist C.F."/>
            <person name="Harrison R.J."/>
        </authorList>
    </citation>
    <scope>NUCLEOTIDE SEQUENCE [LARGE SCALE GENOMIC DNA]</scope>
    <source>
        <strain evidence="2 3">BC-1</strain>
    </source>
</reference>
<evidence type="ECO:0000313" key="2">
    <source>
        <dbReference type="EMBL" id="KAE9157388.1"/>
    </source>
</evidence>
<dbReference type="Proteomes" id="UP000440367">
    <property type="component" value="Unassembled WGS sequence"/>
</dbReference>
<evidence type="ECO:0000313" key="3">
    <source>
        <dbReference type="Proteomes" id="UP000440367"/>
    </source>
</evidence>
<accession>A0A6A3UZU8</accession>
<comment type="caution">
    <text evidence="2">The sequence shown here is derived from an EMBL/GenBank/DDBJ whole genome shotgun (WGS) entry which is preliminary data.</text>
</comment>
<dbReference type="EMBL" id="QXGD01009994">
    <property type="protein sequence ID" value="KAE9157388.1"/>
    <property type="molecule type" value="Genomic_DNA"/>
</dbReference>